<evidence type="ECO:0000256" key="3">
    <source>
        <dbReference type="SAM" id="Phobius"/>
    </source>
</evidence>
<keyword evidence="3" id="KW-1133">Transmembrane helix</keyword>
<feature type="transmembrane region" description="Helical" evidence="3">
    <location>
        <begin position="89"/>
        <end position="115"/>
    </location>
</feature>
<reference evidence="5" key="1">
    <citation type="submission" date="2021-01" db="EMBL/GenBank/DDBJ databases">
        <title>Whole genome shotgun sequence of Rhizocola hellebori NBRC 109834.</title>
        <authorList>
            <person name="Komaki H."/>
            <person name="Tamura T."/>
        </authorList>
    </citation>
    <scope>NUCLEOTIDE SEQUENCE</scope>
    <source>
        <strain evidence="5">NBRC 109834</strain>
    </source>
</reference>
<evidence type="ECO:0000313" key="5">
    <source>
        <dbReference type="EMBL" id="GIH02619.1"/>
    </source>
</evidence>
<dbReference type="InterPro" id="IPR017853">
    <property type="entry name" value="GH"/>
</dbReference>
<organism evidence="5 6">
    <name type="scientific">Rhizocola hellebori</name>
    <dbReference type="NCBI Taxonomy" id="1392758"/>
    <lineage>
        <taxon>Bacteria</taxon>
        <taxon>Bacillati</taxon>
        <taxon>Actinomycetota</taxon>
        <taxon>Actinomycetes</taxon>
        <taxon>Micromonosporales</taxon>
        <taxon>Micromonosporaceae</taxon>
        <taxon>Rhizocola</taxon>
    </lineage>
</organism>
<dbReference type="InterPro" id="IPR006311">
    <property type="entry name" value="TAT_signal"/>
</dbReference>
<evidence type="ECO:0000259" key="4">
    <source>
        <dbReference type="Pfam" id="PF00150"/>
    </source>
</evidence>
<dbReference type="EMBL" id="BONY01000003">
    <property type="protein sequence ID" value="GIH02619.1"/>
    <property type="molecule type" value="Genomic_DNA"/>
</dbReference>
<sequence length="847" mass="87898">MTEQTSPDPATRRPAIRATAAAAVALILIVAAGALWDPSGLLAPVGGSGLPLMGFEGVYRWAPLLVGLPVLLAATAVPILVFAGRRVFLVTWIAVTGAAALAAAVTGFVSAIPMIGPHLSAGSVLRFAFATSGFAAMKFLLAGPLVAVVAALASRIGRPAQGQPVRHGPAAISVVYVVTTLGAVTFAAQWWRGGPLGYAFTGLLFAPTFAAGPVGYLGGMAVFLGAFGLTARALLRRFALLTPSAVAATVWLAALIGGFTVGVFGAAIAALPFSNGLADAGPDSWWIGTTLIHVAAGIGYGAATGLIGAVCAGAVWRWRPALSFPRNASRRWVMAGAVVLLAAVPTLGPVLVDFTTTPGPQQVAAVTASGGLERLHLLPAADGKDLPVIGDVTGRQVILRGVNVNQLIDYYQRDPSIPATEPLTDNDFAQMAAMGFNVARLGMSWSRLEPLRGEFDDSYLRQISAAVASAKAHGIYVVLDMHQDAWGNALARPAQQCGGGTEPTKGWDGAPAWATLTDGTLHCQFLARDLAPAVATAFSNFYTDRDGIQSELIRAWAYVAREFANEPAVAGYDLLNEPGIGANPPVSSALLLGRYYDAAITAIRAAERAGQGFPHLAFFEPSVLWSGLAFDVTPPPGFTSDRQIVFAPHPYSESITMDQSFGLTIASIERNLTVSSRAAASYGAALWMGEWGWFGDPATDGAKVTRFGAAQDRLGIGGAFWVWKQGCGSPETGADAKTSGNLIGLDCVTGASIAPPTGFAKPLSRAYPRAFPGRLDNLAATPADGGLTLSATVGPEAVNCQLDIWVPGDATPKLTTEGVADIRSAKVFGGWRITGCAHGTYTVTVRR</sequence>
<feature type="transmembrane region" description="Helical" evidence="3">
    <location>
        <begin position="15"/>
        <end position="36"/>
    </location>
</feature>
<evidence type="ECO:0000256" key="1">
    <source>
        <dbReference type="ARBA" id="ARBA00022801"/>
    </source>
</evidence>
<accession>A0A8J3VCJ6</accession>
<protein>
    <recommendedName>
        <fullName evidence="4">Glycoside hydrolase family 5 domain-containing protein</fullName>
    </recommendedName>
</protein>
<keyword evidence="2" id="KW-0326">Glycosidase</keyword>
<dbReference type="RefSeq" id="WP_203906562.1">
    <property type="nucleotide sequence ID" value="NZ_BONY01000003.1"/>
</dbReference>
<keyword evidence="6" id="KW-1185">Reference proteome</keyword>
<dbReference type="Gene3D" id="3.20.20.80">
    <property type="entry name" value="Glycosidases"/>
    <property type="match status" value="1"/>
</dbReference>
<dbReference type="Pfam" id="PF00150">
    <property type="entry name" value="Cellulase"/>
    <property type="match status" value="1"/>
</dbReference>
<feature type="transmembrane region" description="Helical" evidence="3">
    <location>
        <begin position="61"/>
        <end position="82"/>
    </location>
</feature>
<proteinExistence type="predicted"/>
<feature type="domain" description="Glycoside hydrolase family 5" evidence="4">
    <location>
        <begin position="423"/>
        <end position="725"/>
    </location>
</feature>
<comment type="caution">
    <text evidence="5">The sequence shown here is derived from an EMBL/GenBank/DDBJ whole genome shotgun (WGS) entry which is preliminary data.</text>
</comment>
<keyword evidence="3" id="KW-0472">Membrane</keyword>
<feature type="transmembrane region" description="Helical" evidence="3">
    <location>
        <begin position="203"/>
        <end position="229"/>
    </location>
</feature>
<name>A0A8J3VCJ6_9ACTN</name>
<dbReference type="Proteomes" id="UP000612899">
    <property type="component" value="Unassembled WGS sequence"/>
</dbReference>
<feature type="transmembrane region" description="Helical" evidence="3">
    <location>
        <begin position="174"/>
        <end position="191"/>
    </location>
</feature>
<dbReference type="InterPro" id="IPR001547">
    <property type="entry name" value="Glyco_hydro_5"/>
</dbReference>
<keyword evidence="3" id="KW-0812">Transmembrane</keyword>
<dbReference type="AlphaFoldDB" id="A0A8J3VCJ6"/>
<feature type="transmembrane region" description="Helical" evidence="3">
    <location>
        <begin position="285"/>
        <end position="311"/>
    </location>
</feature>
<keyword evidence="1" id="KW-0378">Hydrolase</keyword>
<evidence type="ECO:0000256" key="2">
    <source>
        <dbReference type="ARBA" id="ARBA00023295"/>
    </source>
</evidence>
<feature type="transmembrane region" description="Helical" evidence="3">
    <location>
        <begin position="250"/>
        <end position="273"/>
    </location>
</feature>
<dbReference type="PANTHER" id="PTHR31308:SF3">
    <property type="entry name" value="ENDOGLYCOCERAMIDASE"/>
    <property type="match status" value="1"/>
</dbReference>
<dbReference type="GO" id="GO:0004553">
    <property type="term" value="F:hydrolase activity, hydrolyzing O-glycosyl compounds"/>
    <property type="evidence" value="ECO:0007669"/>
    <property type="project" value="InterPro"/>
</dbReference>
<dbReference type="GO" id="GO:0000272">
    <property type="term" value="P:polysaccharide catabolic process"/>
    <property type="evidence" value="ECO:0007669"/>
    <property type="project" value="InterPro"/>
</dbReference>
<evidence type="ECO:0000313" key="6">
    <source>
        <dbReference type="Proteomes" id="UP000612899"/>
    </source>
</evidence>
<feature type="transmembrane region" description="Helical" evidence="3">
    <location>
        <begin position="127"/>
        <end position="153"/>
    </location>
</feature>
<dbReference type="PROSITE" id="PS51318">
    <property type="entry name" value="TAT"/>
    <property type="match status" value="1"/>
</dbReference>
<dbReference type="InterPro" id="IPR052066">
    <property type="entry name" value="Glycosphingolipid_Hydrolases"/>
</dbReference>
<dbReference type="SUPFAM" id="SSF51445">
    <property type="entry name" value="(Trans)glycosidases"/>
    <property type="match status" value="1"/>
</dbReference>
<dbReference type="PANTHER" id="PTHR31308">
    <property type="match status" value="1"/>
</dbReference>
<feature type="transmembrane region" description="Helical" evidence="3">
    <location>
        <begin position="332"/>
        <end position="352"/>
    </location>
</feature>
<gene>
    <name evidence="5" type="ORF">Rhe02_06860</name>
</gene>